<dbReference type="Pfam" id="PF01206">
    <property type="entry name" value="TusA"/>
    <property type="match status" value="1"/>
</dbReference>
<dbReference type="GO" id="GO:0016740">
    <property type="term" value="F:transferase activity"/>
    <property type="evidence" value="ECO:0007669"/>
    <property type="project" value="UniProtKB-KW"/>
</dbReference>
<dbReference type="AlphaFoldDB" id="A0A518RCW8"/>
<feature type="domain" description="UPF0033" evidence="1">
    <location>
        <begin position="9"/>
        <end position="62"/>
    </location>
</feature>
<dbReference type="InterPro" id="IPR001455">
    <property type="entry name" value="TusA-like"/>
</dbReference>
<dbReference type="EMBL" id="CP042239">
    <property type="protein sequence ID" value="QDX25315.1"/>
    <property type="molecule type" value="Genomic_DNA"/>
</dbReference>
<dbReference type="Gene3D" id="3.30.110.40">
    <property type="entry name" value="TusA-like domain"/>
    <property type="match status" value="1"/>
</dbReference>
<accession>A0A518RCW8</accession>
<keyword evidence="2" id="KW-0808">Transferase</keyword>
<evidence type="ECO:0000313" key="2">
    <source>
        <dbReference type="EMBL" id="QDX25315.1"/>
    </source>
</evidence>
<dbReference type="KEGG" id="ssua:FPZ54_04250"/>
<dbReference type="SUPFAM" id="SSF64307">
    <property type="entry name" value="SirA-like"/>
    <property type="match status" value="1"/>
</dbReference>
<dbReference type="OrthoDB" id="9797551at2"/>
<proteinExistence type="predicted"/>
<protein>
    <submittedName>
        <fullName evidence="2">Sulfurtransferase TusA family protein</fullName>
    </submittedName>
</protein>
<reference evidence="2 3" key="1">
    <citation type="submission" date="2019-07" db="EMBL/GenBank/DDBJ databases">
        <title>Sphingomonas alkalisoli sp. nov., isolated from rhizosphere soil of Suaedae salsa.</title>
        <authorList>
            <person name="Zhang H."/>
            <person name="Xu L."/>
            <person name="Zhang J.-X."/>
            <person name="Sun J.-Q."/>
        </authorList>
    </citation>
    <scope>NUCLEOTIDE SEQUENCE [LARGE SCALE GENOMIC DNA]</scope>
    <source>
        <strain evidence="2 3">XS-10</strain>
    </source>
</reference>
<organism evidence="2 3">
    <name type="scientific">Sphingomonas suaedae</name>
    <dbReference type="NCBI Taxonomy" id="2599297"/>
    <lineage>
        <taxon>Bacteria</taxon>
        <taxon>Pseudomonadati</taxon>
        <taxon>Pseudomonadota</taxon>
        <taxon>Alphaproteobacteria</taxon>
        <taxon>Sphingomonadales</taxon>
        <taxon>Sphingomonadaceae</taxon>
        <taxon>Sphingomonas</taxon>
    </lineage>
</organism>
<dbReference type="CDD" id="cd00291">
    <property type="entry name" value="SirA_YedF_YeeD"/>
    <property type="match status" value="1"/>
</dbReference>
<dbReference type="InterPro" id="IPR036868">
    <property type="entry name" value="TusA-like_sf"/>
</dbReference>
<name>A0A518RCW8_9SPHN</name>
<dbReference type="RefSeq" id="WP_145845260.1">
    <property type="nucleotide sequence ID" value="NZ_CP042239.1"/>
</dbReference>
<sequence length="73" mass="7670">MSDAAAPVRIDARGLKCPWPALRLARALRGGADAVEILADDPAAEREIAALARSQGLKIEHFCAEGADGFRIG</sequence>
<dbReference type="Proteomes" id="UP000318055">
    <property type="component" value="Chromosome"/>
</dbReference>
<gene>
    <name evidence="2" type="ORF">FPZ54_04250</name>
</gene>
<evidence type="ECO:0000313" key="3">
    <source>
        <dbReference type="Proteomes" id="UP000318055"/>
    </source>
</evidence>
<keyword evidence="3" id="KW-1185">Reference proteome</keyword>
<evidence type="ECO:0000259" key="1">
    <source>
        <dbReference type="Pfam" id="PF01206"/>
    </source>
</evidence>